<dbReference type="InterPro" id="IPR036163">
    <property type="entry name" value="HMA_dom_sf"/>
</dbReference>
<feature type="compositionally biased region" description="Low complexity" evidence="1">
    <location>
        <begin position="17"/>
        <end position="31"/>
    </location>
</feature>
<proteinExistence type="predicted"/>
<evidence type="ECO:0000256" key="1">
    <source>
        <dbReference type="SAM" id="MobiDB-lite"/>
    </source>
</evidence>
<evidence type="ECO:0000259" key="2">
    <source>
        <dbReference type="Pfam" id="PF00403"/>
    </source>
</evidence>
<gene>
    <name evidence="3" type="ORF">BDA96_03G443900</name>
</gene>
<protein>
    <recommendedName>
        <fullName evidence="2">HMA domain-containing protein</fullName>
    </recommendedName>
</protein>
<dbReference type="PANTHER" id="PTHR46119">
    <property type="entry name" value="OS08G0405700 PROTEIN"/>
    <property type="match status" value="1"/>
</dbReference>
<name>A0A921UT65_SORBI</name>
<feature type="region of interest" description="Disordered" evidence="1">
    <location>
        <begin position="1"/>
        <end position="33"/>
    </location>
</feature>
<dbReference type="InterPro" id="IPR044526">
    <property type="entry name" value="NAKR1-3"/>
</dbReference>
<reference evidence="3" key="1">
    <citation type="journal article" date="2019" name="BMC Genomics">
        <title>A new reference genome for Sorghum bicolor reveals high levels of sequence similarity between sweet and grain genotypes: implications for the genetics of sugar metabolism.</title>
        <authorList>
            <person name="Cooper E.A."/>
            <person name="Brenton Z.W."/>
            <person name="Flinn B.S."/>
            <person name="Jenkins J."/>
            <person name="Shu S."/>
            <person name="Flowers D."/>
            <person name="Luo F."/>
            <person name="Wang Y."/>
            <person name="Xia P."/>
            <person name="Barry K."/>
            <person name="Daum C."/>
            <person name="Lipzen A."/>
            <person name="Yoshinaga Y."/>
            <person name="Schmutz J."/>
            <person name="Saski C."/>
            <person name="Vermerris W."/>
            <person name="Kresovich S."/>
        </authorList>
    </citation>
    <scope>NUCLEOTIDE SEQUENCE</scope>
</reference>
<dbReference type="Proteomes" id="UP000807115">
    <property type="component" value="Chromosome 3"/>
</dbReference>
<dbReference type="Gramene" id="EES04138">
    <property type="protein sequence ID" value="EES04138"/>
    <property type="gene ID" value="SORBI_3003G411600"/>
</dbReference>
<dbReference type="Gene3D" id="3.30.70.100">
    <property type="match status" value="1"/>
</dbReference>
<accession>A0A921UT65</accession>
<dbReference type="SUPFAM" id="SSF55008">
    <property type="entry name" value="HMA, heavy metal-associated domain"/>
    <property type="match status" value="1"/>
</dbReference>
<dbReference type="GO" id="GO:0046872">
    <property type="term" value="F:metal ion binding"/>
    <property type="evidence" value="ECO:0007669"/>
    <property type="project" value="InterPro"/>
</dbReference>
<sequence>MDMELEHGGDEDERGSDSSSSKRSFGASSDATVSSTPSKLQALRFAEDLSLPSVQVVVMSANMGCSHCRQRVANVVSKMNAGLLDYMVDFGKKEVTVRGKVVHTKKKKKKHRKALLGGAAGWDDARSTASSSPGGGHARTLSWFLGCYGS</sequence>
<dbReference type="PANTHER" id="PTHR46119:SF15">
    <property type="entry name" value="PROTEIN SODIUM POTASSIUM ROOT DEFECTIVE 2"/>
    <property type="match status" value="1"/>
</dbReference>
<dbReference type="CDD" id="cd00371">
    <property type="entry name" value="HMA"/>
    <property type="match status" value="1"/>
</dbReference>
<organism evidence="3 4">
    <name type="scientific">Sorghum bicolor</name>
    <name type="common">Sorghum</name>
    <name type="synonym">Sorghum vulgare</name>
    <dbReference type="NCBI Taxonomy" id="4558"/>
    <lineage>
        <taxon>Eukaryota</taxon>
        <taxon>Viridiplantae</taxon>
        <taxon>Streptophyta</taxon>
        <taxon>Embryophyta</taxon>
        <taxon>Tracheophyta</taxon>
        <taxon>Spermatophyta</taxon>
        <taxon>Magnoliopsida</taxon>
        <taxon>Liliopsida</taxon>
        <taxon>Poales</taxon>
        <taxon>Poaceae</taxon>
        <taxon>PACMAD clade</taxon>
        <taxon>Panicoideae</taxon>
        <taxon>Andropogonodae</taxon>
        <taxon>Andropogoneae</taxon>
        <taxon>Sorghinae</taxon>
        <taxon>Sorghum</taxon>
    </lineage>
</organism>
<dbReference type="AlphaFoldDB" id="A0A921UT65"/>
<feature type="domain" description="HMA" evidence="2">
    <location>
        <begin position="58"/>
        <end position="107"/>
    </location>
</feature>
<dbReference type="OrthoDB" id="1295525at2759"/>
<evidence type="ECO:0000313" key="3">
    <source>
        <dbReference type="EMBL" id="KAG0540836.1"/>
    </source>
</evidence>
<evidence type="ECO:0000313" key="4">
    <source>
        <dbReference type="Proteomes" id="UP000807115"/>
    </source>
</evidence>
<dbReference type="Pfam" id="PF00403">
    <property type="entry name" value="HMA"/>
    <property type="match status" value="1"/>
</dbReference>
<reference evidence="3" key="2">
    <citation type="submission" date="2020-10" db="EMBL/GenBank/DDBJ databases">
        <authorList>
            <person name="Cooper E.A."/>
            <person name="Brenton Z.W."/>
            <person name="Flinn B.S."/>
            <person name="Jenkins J."/>
            <person name="Shu S."/>
            <person name="Flowers D."/>
            <person name="Luo F."/>
            <person name="Wang Y."/>
            <person name="Xia P."/>
            <person name="Barry K."/>
            <person name="Daum C."/>
            <person name="Lipzen A."/>
            <person name="Yoshinaga Y."/>
            <person name="Schmutz J."/>
            <person name="Saski C."/>
            <person name="Vermerris W."/>
            <person name="Kresovich S."/>
        </authorList>
    </citation>
    <scope>NUCLEOTIDE SEQUENCE</scope>
</reference>
<dbReference type="InterPro" id="IPR006121">
    <property type="entry name" value="HMA_dom"/>
</dbReference>
<comment type="caution">
    <text evidence="3">The sequence shown here is derived from an EMBL/GenBank/DDBJ whole genome shotgun (WGS) entry which is preliminary data.</text>
</comment>
<dbReference type="EMBL" id="CM027682">
    <property type="protein sequence ID" value="KAG0540836.1"/>
    <property type="molecule type" value="Genomic_DNA"/>
</dbReference>
<dbReference type="KEGG" id="sbi:8081299"/>